<proteinExistence type="predicted"/>
<dbReference type="Proteomes" id="UP001202031">
    <property type="component" value="Unassembled WGS sequence"/>
</dbReference>
<dbReference type="EMBL" id="JAMGSI010000001">
    <property type="protein sequence ID" value="MCL6657019.1"/>
    <property type="molecule type" value="Genomic_DNA"/>
</dbReference>
<gene>
    <name evidence="1" type="ORF">M8N44_06755</name>
</gene>
<organism evidence="1 2">
    <name type="scientific">Akkermansia massiliensis</name>
    <dbReference type="NCBI Taxonomy" id="2927224"/>
    <lineage>
        <taxon>Bacteria</taxon>
        <taxon>Pseudomonadati</taxon>
        <taxon>Verrucomicrobiota</taxon>
        <taxon>Verrucomicrobiia</taxon>
        <taxon>Verrucomicrobiales</taxon>
        <taxon>Akkermansiaceae</taxon>
        <taxon>Akkermansia</taxon>
    </lineage>
</organism>
<dbReference type="GeneID" id="84023554"/>
<accession>A0ABT0R7W5</accession>
<reference evidence="1 2" key="1">
    <citation type="submission" date="2022-03" db="EMBL/GenBank/DDBJ databases">
        <title>Taxonomic description of new species and reclassification of some bacterial strains.</title>
        <authorList>
            <person name="Ndongo S."/>
        </authorList>
    </citation>
    <scope>NUCLEOTIDE SEQUENCE [LARGE SCALE GENOMIC DNA]</scope>
    <source>
        <strain evidence="1 2">Marseille-P6666</strain>
    </source>
</reference>
<name>A0ABT0R7W5_9BACT</name>
<protein>
    <recommendedName>
        <fullName evidence="3">HTH cro/C1-type domain-containing protein</fullName>
    </recommendedName>
</protein>
<dbReference type="RefSeq" id="WP_215833356.1">
    <property type="nucleotide sequence ID" value="NZ_CP072027.1"/>
</dbReference>
<comment type="caution">
    <text evidence="1">The sequence shown here is derived from an EMBL/GenBank/DDBJ whole genome shotgun (WGS) entry which is preliminary data.</text>
</comment>
<evidence type="ECO:0000313" key="1">
    <source>
        <dbReference type="EMBL" id="MCL6657019.1"/>
    </source>
</evidence>
<keyword evidence="2" id="KW-1185">Reference proteome</keyword>
<evidence type="ECO:0000313" key="2">
    <source>
        <dbReference type="Proteomes" id="UP001202031"/>
    </source>
</evidence>
<evidence type="ECO:0008006" key="3">
    <source>
        <dbReference type="Google" id="ProtNLM"/>
    </source>
</evidence>
<sequence>MDDLKAKIRVFLKDTRMTREELAHRCAVKKGMIDKWLSTVPIPADKQRLLDNLIDSHYAKVYRETDVHIRVSNERYRLIQIEAARRGLTTEEWLDATLHLHTTMPYRRQ</sequence>